<evidence type="ECO:0000256" key="1">
    <source>
        <dbReference type="ARBA" id="ARBA00006754"/>
    </source>
</evidence>
<feature type="domain" description="PucR C-terminal helix-turn-helix" evidence="3">
    <location>
        <begin position="478"/>
        <end position="535"/>
    </location>
</feature>
<dbReference type="InterPro" id="IPR012914">
    <property type="entry name" value="PucR_dom"/>
</dbReference>
<dbReference type="InterPro" id="IPR041522">
    <property type="entry name" value="CdaR_GGDEF"/>
</dbReference>
<evidence type="ECO:0000313" key="5">
    <source>
        <dbReference type="EMBL" id="GGI65398.1"/>
    </source>
</evidence>
<reference evidence="5" key="2">
    <citation type="submission" date="2020-09" db="EMBL/GenBank/DDBJ databases">
        <authorList>
            <person name="Sun Q."/>
            <person name="Sedlacek I."/>
        </authorList>
    </citation>
    <scope>NUCLEOTIDE SEQUENCE</scope>
    <source>
        <strain evidence="5">CCM 8433</strain>
    </source>
</reference>
<evidence type="ECO:0000259" key="4">
    <source>
        <dbReference type="Pfam" id="PF17853"/>
    </source>
</evidence>
<dbReference type="EMBL" id="BMDT01000003">
    <property type="protein sequence ID" value="GGI65398.1"/>
    <property type="molecule type" value="Genomic_DNA"/>
</dbReference>
<feature type="domain" description="Purine catabolism PurC-like" evidence="2">
    <location>
        <begin position="6"/>
        <end position="124"/>
    </location>
</feature>
<evidence type="ECO:0000259" key="3">
    <source>
        <dbReference type="Pfam" id="PF13556"/>
    </source>
</evidence>
<organism evidence="5 6">
    <name type="scientific">Enterococcus alcedinis</name>
    <dbReference type="NCBI Taxonomy" id="1274384"/>
    <lineage>
        <taxon>Bacteria</taxon>
        <taxon>Bacillati</taxon>
        <taxon>Bacillota</taxon>
        <taxon>Bacilli</taxon>
        <taxon>Lactobacillales</taxon>
        <taxon>Enterococcaceae</taxon>
        <taxon>Enterococcus</taxon>
    </lineage>
</organism>
<dbReference type="Proteomes" id="UP000622610">
    <property type="component" value="Unassembled WGS sequence"/>
</dbReference>
<evidence type="ECO:0000313" key="6">
    <source>
        <dbReference type="Proteomes" id="UP000622610"/>
    </source>
</evidence>
<dbReference type="InterPro" id="IPR025736">
    <property type="entry name" value="PucR_C-HTH_dom"/>
</dbReference>
<sequence length="541" mass="62329">MKTLQDLLSLPRFSDLVVLSTHKNLNQPVESAEITETPDVANFIPKHTIILTTAMNYRGHQMDLKKMIDELKDHEAAALGVKTGRFIEDIDPEILEYASKVDLPIIKIPNTQPLGELLHQILSYLWDDKTQQMTYAFDIQNRFSDLLMHDVSNARFIAEFGKIINVPIILLSPWRNVIAHSRHFSEGGKPASYYVNQLTFEDFQKTEREQTSFLIEDINQKTIQMTSYPIKVNHYFPFYLMILTPENIPYPISEFAIDQAILVLTLMLYKNQEVQKSFEHLQTDFYSQLLDAKTSQVPRNWLDLGKNYQLVSSQSYQMAIAYCVSSEETQHHMRYQKEEGQVVANWLTEQLPLKQKDVAIFKLRNTNNILLLFQTPNENIDTILEELSNKLQQTLPITLRFAFGGVYDTVNGIGDSYLEALAALESTKALLYPPVIQHYQQTGLSGLFDKINPKDVRYFCEKTLQNLAYPTDPSMIELRKTLKYFLAYNCEITKTANVLFLHRNTIKYRIKQCEELLGLSVQTPESSLTLRVALELSDSSD</sequence>
<reference evidence="5" key="1">
    <citation type="journal article" date="2014" name="Int. J. Syst. Evol. Microbiol.">
        <title>Complete genome sequence of Corynebacterium casei LMG S-19264T (=DSM 44701T), isolated from a smear-ripened cheese.</title>
        <authorList>
            <consortium name="US DOE Joint Genome Institute (JGI-PGF)"/>
            <person name="Walter F."/>
            <person name="Albersmeier A."/>
            <person name="Kalinowski J."/>
            <person name="Ruckert C."/>
        </authorList>
    </citation>
    <scope>NUCLEOTIDE SEQUENCE</scope>
    <source>
        <strain evidence="5">CCM 8433</strain>
    </source>
</reference>
<feature type="domain" description="CdaR GGDEF-like" evidence="4">
    <location>
        <begin position="306"/>
        <end position="425"/>
    </location>
</feature>
<name>A0A917JEI6_9ENTE</name>
<dbReference type="Pfam" id="PF13556">
    <property type="entry name" value="HTH_30"/>
    <property type="match status" value="1"/>
</dbReference>
<gene>
    <name evidence="5" type="ORF">GCM10011482_10520</name>
</gene>
<dbReference type="RefSeq" id="WP_188367236.1">
    <property type="nucleotide sequence ID" value="NZ_BMDT01000003.1"/>
</dbReference>
<dbReference type="InterPro" id="IPR042070">
    <property type="entry name" value="PucR_C-HTH_sf"/>
</dbReference>
<proteinExistence type="inferred from homology"/>
<dbReference type="Pfam" id="PF17853">
    <property type="entry name" value="GGDEF_2"/>
    <property type="match status" value="1"/>
</dbReference>
<dbReference type="Pfam" id="PF07905">
    <property type="entry name" value="PucR"/>
    <property type="match status" value="1"/>
</dbReference>
<dbReference type="PANTHER" id="PTHR33744">
    <property type="entry name" value="CARBOHYDRATE DIACID REGULATOR"/>
    <property type="match status" value="1"/>
</dbReference>
<dbReference type="Gene3D" id="1.10.10.2840">
    <property type="entry name" value="PucR C-terminal helix-turn-helix domain"/>
    <property type="match status" value="1"/>
</dbReference>
<evidence type="ECO:0000259" key="2">
    <source>
        <dbReference type="Pfam" id="PF07905"/>
    </source>
</evidence>
<accession>A0A917JEI6</accession>
<dbReference type="InterPro" id="IPR051448">
    <property type="entry name" value="CdaR-like_regulators"/>
</dbReference>
<keyword evidence="6" id="KW-1185">Reference proteome</keyword>
<dbReference type="PANTHER" id="PTHR33744:SF1">
    <property type="entry name" value="DNA-BINDING TRANSCRIPTIONAL ACTIVATOR ADER"/>
    <property type="match status" value="1"/>
</dbReference>
<comment type="caution">
    <text evidence="5">The sequence shown here is derived from an EMBL/GenBank/DDBJ whole genome shotgun (WGS) entry which is preliminary data.</text>
</comment>
<protein>
    <submittedName>
        <fullName evidence="5">Purine catabolism regulatory protein</fullName>
    </submittedName>
</protein>
<dbReference type="AlphaFoldDB" id="A0A917JEI6"/>
<comment type="similarity">
    <text evidence="1">Belongs to the CdaR family.</text>
</comment>